<dbReference type="Proteomes" id="UP000245626">
    <property type="component" value="Unassembled WGS sequence"/>
</dbReference>
<proteinExistence type="predicted"/>
<name>A0ACD0NMS6_9BASI</name>
<evidence type="ECO:0000313" key="2">
    <source>
        <dbReference type="Proteomes" id="UP000245626"/>
    </source>
</evidence>
<gene>
    <name evidence="1" type="ORF">IE53DRAFT_382367</name>
</gene>
<accession>A0ACD0NMS6</accession>
<reference evidence="1 2" key="1">
    <citation type="journal article" date="2018" name="Mol. Biol. Evol.">
        <title>Broad Genomic Sampling Reveals a Smut Pathogenic Ancestry of the Fungal Clade Ustilaginomycotina.</title>
        <authorList>
            <person name="Kijpornyongpan T."/>
            <person name="Mondo S.J."/>
            <person name="Barry K."/>
            <person name="Sandor L."/>
            <person name="Lee J."/>
            <person name="Lipzen A."/>
            <person name="Pangilinan J."/>
            <person name="LaButti K."/>
            <person name="Hainaut M."/>
            <person name="Henrissat B."/>
            <person name="Grigoriev I.V."/>
            <person name="Spatafora J.W."/>
            <person name="Aime M.C."/>
        </authorList>
    </citation>
    <scope>NUCLEOTIDE SEQUENCE [LARGE SCALE GENOMIC DNA]</scope>
    <source>
        <strain evidence="1 2">SA 807</strain>
    </source>
</reference>
<dbReference type="EMBL" id="KZ820540">
    <property type="protein sequence ID" value="PWN47116.1"/>
    <property type="molecule type" value="Genomic_DNA"/>
</dbReference>
<sequence length="166" mass="18287">MASQAARRLRRGLIEDEDASQGKLGPEFQDAGCLLISEVELFFSRPEASTDGQGKDEGATAVAEKTKEYVQEFSRYKDRDTIREVRALLVKHAATAEDEQPVDEEGNPIEGADMGLQLTEFEMAQLANLSITEVEEAKTLIPTLGPKDDAQLDSLLQELSAIRKFS</sequence>
<evidence type="ECO:0000313" key="1">
    <source>
        <dbReference type="EMBL" id="PWN47116.1"/>
    </source>
</evidence>
<keyword evidence="2" id="KW-1185">Reference proteome</keyword>
<protein>
    <submittedName>
        <fullName evidence="1">Uncharacterized protein</fullName>
    </submittedName>
</protein>
<organism evidence="1 2">
    <name type="scientific">Violaceomyces palustris</name>
    <dbReference type="NCBI Taxonomy" id="1673888"/>
    <lineage>
        <taxon>Eukaryota</taxon>
        <taxon>Fungi</taxon>
        <taxon>Dikarya</taxon>
        <taxon>Basidiomycota</taxon>
        <taxon>Ustilaginomycotina</taxon>
        <taxon>Ustilaginomycetes</taxon>
        <taxon>Violaceomycetales</taxon>
        <taxon>Violaceomycetaceae</taxon>
        <taxon>Violaceomyces</taxon>
    </lineage>
</organism>